<dbReference type="Gene3D" id="2.60.120.10">
    <property type="entry name" value="Jelly Rolls"/>
    <property type="match status" value="1"/>
</dbReference>
<evidence type="ECO:0000256" key="2">
    <source>
        <dbReference type="ARBA" id="ARBA00023125"/>
    </source>
</evidence>
<evidence type="ECO:0000313" key="6">
    <source>
        <dbReference type="Proteomes" id="UP000184612"/>
    </source>
</evidence>
<sequence length="296" mass="35049">MAYESIRLEQPFVINNIVTIHYFEYMSDFYFPGEFHDFWELLCVDKGEVDVVADKDRYTLKKDEVIFHKPNEFHNVKAGKNAPNLVVISFLCDSKSMHFFENRILVINEIERQLFAQIINEAKNTYVNRLNDPYYEKLNRAESVPFGAEQLIKTCLEQVLILLYRRYHLDNSINNYFNKTVEKSTETALKEVLTYLENNMPNHITIQEICKNNLISRSQLQKMFHSNFHCGVIDYFNKIKVDEAKQLIRNRNMNFTQIADYLGYSSIHYFSRQFKNITGMNPTEYAYSIKVLSEKS</sequence>
<dbReference type="Pfam" id="PF02311">
    <property type="entry name" value="AraC_binding"/>
    <property type="match status" value="1"/>
</dbReference>
<dbReference type="InterPro" id="IPR014710">
    <property type="entry name" value="RmlC-like_jellyroll"/>
</dbReference>
<accession>A0A1M7YHF7</accession>
<name>A0A1M7YHF7_9FIRM</name>
<proteinExistence type="predicted"/>
<dbReference type="SMART" id="SM00342">
    <property type="entry name" value="HTH_ARAC"/>
    <property type="match status" value="1"/>
</dbReference>
<dbReference type="InterPro" id="IPR037923">
    <property type="entry name" value="HTH-like"/>
</dbReference>
<dbReference type="PANTHER" id="PTHR43280:SF28">
    <property type="entry name" value="HTH-TYPE TRANSCRIPTIONAL ACTIVATOR RHAS"/>
    <property type="match status" value="1"/>
</dbReference>
<organism evidence="5 6">
    <name type="scientific">Anaerocolumna xylanovorans DSM 12503</name>
    <dbReference type="NCBI Taxonomy" id="1121345"/>
    <lineage>
        <taxon>Bacteria</taxon>
        <taxon>Bacillati</taxon>
        <taxon>Bacillota</taxon>
        <taxon>Clostridia</taxon>
        <taxon>Lachnospirales</taxon>
        <taxon>Lachnospiraceae</taxon>
        <taxon>Anaerocolumna</taxon>
    </lineage>
</organism>
<evidence type="ECO:0000256" key="1">
    <source>
        <dbReference type="ARBA" id="ARBA00023015"/>
    </source>
</evidence>
<reference evidence="5 6" key="1">
    <citation type="submission" date="2016-12" db="EMBL/GenBank/DDBJ databases">
        <authorList>
            <person name="Song W.-J."/>
            <person name="Kurnit D.M."/>
        </authorList>
    </citation>
    <scope>NUCLEOTIDE SEQUENCE [LARGE SCALE GENOMIC DNA]</scope>
    <source>
        <strain evidence="5 6">DSM 12503</strain>
    </source>
</reference>
<dbReference type="InterPro" id="IPR018060">
    <property type="entry name" value="HTH_AraC"/>
</dbReference>
<dbReference type="RefSeq" id="WP_073590136.1">
    <property type="nucleotide sequence ID" value="NZ_FRFD01000010.1"/>
</dbReference>
<evidence type="ECO:0000256" key="3">
    <source>
        <dbReference type="ARBA" id="ARBA00023163"/>
    </source>
</evidence>
<dbReference type="InterPro" id="IPR018062">
    <property type="entry name" value="HTH_AraC-typ_CS"/>
</dbReference>
<dbReference type="PROSITE" id="PS01124">
    <property type="entry name" value="HTH_ARAC_FAMILY_2"/>
    <property type="match status" value="1"/>
</dbReference>
<gene>
    <name evidence="5" type="ORF">SAMN02745217_03493</name>
</gene>
<dbReference type="SUPFAM" id="SSF46689">
    <property type="entry name" value="Homeodomain-like"/>
    <property type="match status" value="1"/>
</dbReference>
<evidence type="ECO:0000313" key="5">
    <source>
        <dbReference type="EMBL" id="SHO52075.1"/>
    </source>
</evidence>
<feature type="domain" description="HTH araC/xylS-type" evidence="4">
    <location>
        <begin position="190"/>
        <end position="288"/>
    </location>
</feature>
<dbReference type="Gene3D" id="1.10.10.60">
    <property type="entry name" value="Homeodomain-like"/>
    <property type="match status" value="1"/>
</dbReference>
<dbReference type="PROSITE" id="PS00041">
    <property type="entry name" value="HTH_ARAC_FAMILY_1"/>
    <property type="match status" value="1"/>
</dbReference>
<dbReference type="EMBL" id="FRFD01000010">
    <property type="protein sequence ID" value="SHO52075.1"/>
    <property type="molecule type" value="Genomic_DNA"/>
</dbReference>
<dbReference type="Proteomes" id="UP000184612">
    <property type="component" value="Unassembled WGS sequence"/>
</dbReference>
<protein>
    <submittedName>
        <fullName evidence="5">AraC-type DNA-binding protein</fullName>
    </submittedName>
</protein>
<dbReference type="STRING" id="1121345.SAMN02745217_03493"/>
<keyword evidence="2 5" id="KW-0238">DNA-binding</keyword>
<dbReference type="Pfam" id="PF12833">
    <property type="entry name" value="HTH_18"/>
    <property type="match status" value="1"/>
</dbReference>
<dbReference type="OrthoDB" id="249627at2"/>
<dbReference type="AlphaFoldDB" id="A0A1M7YHF7"/>
<dbReference type="InterPro" id="IPR009057">
    <property type="entry name" value="Homeodomain-like_sf"/>
</dbReference>
<dbReference type="InterPro" id="IPR003313">
    <property type="entry name" value="AraC-bd"/>
</dbReference>
<dbReference type="PANTHER" id="PTHR43280">
    <property type="entry name" value="ARAC-FAMILY TRANSCRIPTIONAL REGULATOR"/>
    <property type="match status" value="1"/>
</dbReference>
<dbReference type="GO" id="GO:0003700">
    <property type="term" value="F:DNA-binding transcription factor activity"/>
    <property type="evidence" value="ECO:0007669"/>
    <property type="project" value="InterPro"/>
</dbReference>
<dbReference type="GO" id="GO:0043565">
    <property type="term" value="F:sequence-specific DNA binding"/>
    <property type="evidence" value="ECO:0007669"/>
    <property type="project" value="InterPro"/>
</dbReference>
<keyword evidence="1" id="KW-0805">Transcription regulation</keyword>
<evidence type="ECO:0000259" key="4">
    <source>
        <dbReference type="PROSITE" id="PS01124"/>
    </source>
</evidence>
<dbReference type="SUPFAM" id="SSF51215">
    <property type="entry name" value="Regulatory protein AraC"/>
    <property type="match status" value="1"/>
</dbReference>
<keyword evidence="3" id="KW-0804">Transcription</keyword>
<keyword evidence="6" id="KW-1185">Reference proteome</keyword>